<dbReference type="SUPFAM" id="SSF51215">
    <property type="entry name" value="Regulatory protein AraC"/>
    <property type="match status" value="1"/>
</dbReference>
<organism evidence="5 6">
    <name type="scientific">Ktedonobacter robiniae</name>
    <dbReference type="NCBI Taxonomy" id="2778365"/>
    <lineage>
        <taxon>Bacteria</taxon>
        <taxon>Bacillati</taxon>
        <taxon>Chloroflexota</taxon>
        <taxon>Ktedonobacteria</taxon>
        <taxon>Ktedonobacterales</taxon>
        <taxon>Ktedonobacteraceae</taxon>
        <taxon>Ktedonobacter</taxon>
    </lineage>
</organism>
<protein>
    <submittedName>
        <fullName evidence="5">Transcriptional regulator</fullName>
    </submittedName>
</protein>
<dbReference type="InterPro" id="IPR018060">
    <property type="entry name" value="HTH_AraC"/>
</dbReference>
<sequence>MRVEKRRQGAGSGLEEKAMFWRDPAFNDLELLQATYVTHSFAPHTHEGYAIGVIESGAERFKYRGSSHLAPQGSVVAVNPGEVHTGAAAIERGWSYRMFYPDVSLVQRAASPDETRMLDVPFFPSPVIHDPMLAGMLSQLHLALANSPSTLERESRLTWTFAHLVMRHADTHLIERPTRGGRSIVQHVRTYLEEHATENVSLDHLAGLVQLSPFHLLRVFRETVGLPPHSYLTQLRVTRAKRLIASSMPLAEVAGAVGFSDQSHLTRHFKALVGVTPGQYARACQR</sequence>
<dbReference type="RefSeq" id="WP_236038441.1">
    <property type="nucleotide sequence ID" value="NZ_BNJG01000002.1"/>
</dbReference>
<dbReference type="InterPro" id="IPR037923">
    <property type="entry name" value="HTH-like"/>
</dbReference>
<name>A0ABQ3UY82_9CHLR</name>
<dbReference type="SUPFAM" id="SSF46689">
    <property type="entry name" value="Homeodomain-like"/>
    <property type="match status" value="2"/>
</dbReference>
<dbReference type="PROSITE" id="PS01124">
    <property type="entry name" value="HTH_ARAC_FAMILY_2"/>
    <property type="match status" value="1"/>
</dbReference>
<evidence type="ECO:0000256" key="3">
    <source>
        <dbReference type="ARBA" id="ARBA00023163"/>
    </source>
</evidence>
<dbReference type="InterPro" id="IPR014710">
    <property type="entry name" value="RmlC-like_jellyroll"/>
</dbReference>
<evidence type="ECO:0000256" key="2">
    <source>
        <dbReference type="ARBA" id="ARBA00023125"/>
    </source>
</evidence>
<feature type="domain" description="HTH araC/xylS-type" evidence="4">
    <location>
        <begin position="186"/>
        <end position="283"/>
    </location>
</feature>
<dbReference type="InterPro" id="IPR003313">
    <property type="entry name" value="AraC-bd"/>
</dbReference>
<accession>A0ABQ3UY82</accession>
<dbReference type="InterPro" id="IPR050204">
    <property type="entry name" value="AraC_XylS_family_regulators"/>
</dbReference>
<keyword evidence="6" id="KW-1185">Reference proteome</keyword>
<comment type="caution">
    <text evidence="5">The sequence shown here is derived from an EMBL/GenBank/DDBJ whole genome shotgun (WGS) entry which is preliminary data.</text>
</comment>
<keyword evidence="3" id="KW-0804">Transcription</keyword>
<dbReference type="Proteomes" id="UP000654345">
    <property type="component" value="Unassembled WGS sequence"/>
</dbReference>
<evidence type="ECO:0000313" key="6">
    <source>
        <dbReference type="Proteomes" id="UP000654345"/>
    </source>
</evidence>
<dbReference type="Pfam" id="PF02311">
    <property type="entry name" value="AraC_binding"/>
    <property type="match status" value="1"/>
</dbReference>
<dbReference type="Gene3D" id="1.10.10.60">
    <property type="entry name" value="Homeodomain-like"/>
    <property type="match status" value="2"/>
</dbReference>
<dbReference type="InterPro" id="IPR009057">
    <property type="entry name" value="Homeodomain-like_sf"/>
</dbReference>
<dbReference type="PANTHER" id="PTHR46796">
    <property type="entry name" value="HTH-TYPE TRANSCRIPTIONAL ACTIVATOR RHAS-RELATED"/>
    <property type="match status" value="1"/>
</dbReference>
<dbReference type="Pfam" id="PF12833">
    <property type="entry name" value="HTH_18"/>
    <property type="match status" value="1"/>
</dbReference>
<dbReference type="Gene3D" id="2.60.120.10">
    <property type="entry name" value="Jelly Rolls"/>
    <property type="match status" value="1"/>
</dbReference>
<evidence type="ECO:0000313" key="5">
    <source>
        <dbReference type="EMBL" id="GHO57265.1"/>
    </source>
</evidence>
<dbReference type="SMART" id="SM00342">
    <property type="entry name" value="HTH_ARAC"/>
    <property type="match status" value="1"/>
</dbReference>
<proteinExistence type="predicted"/>
<evidence type="ECO:0000256" key="1">
    <source>
        <dbReference type="ARBA" id="ARBA00023015"/>
    </source>
</evidence>
<dbReference type="EMBL" id="BNJG01000002">
    <property type="protein sequence ID" value="GHO57265.1"/>
    <property type="molecule type" value="Genomic_DNA"/>
</dbReference>
<gene>
    <name evidence="5" type="ORF">KSB_57400</name>
</gene>
<reference evidence="5 6" key="1">
    <citation type="journal article" date="2021" name="Int. J. Syst. Evol. Microbiol.">
        <title>Reticulibacter mediterranei gen. nov., sp. nov., within the new family Reticulibacteraceae fam. nov., and Ktedonospora formicarum gen. nov., sp. nov., Ktedonobacter robiniae sp. nov., Dictyobacter formicarum sp. nov. and Dictyobacter arantiisoli sp. nov., belonging to the class Ktedonobacteria.</title>
        <authorList>
            <person name="Yabe S."/>
            <person name="Zheng Y."/>
            <person name="Wang C.M."/>
            <person name="Sakai Y."/>
            <person name="Abe K."/>
            <person name="Yokota A."/>
            <person name="Donadio S."/>
            <person name="Cavaletti L."/>
            <person name="Monciardini P."/>
        </authorList>
    </citation>
    <scope>NUCLEOTIDE SEQUENCE [LARGE SCALE GENOMIC DNA]</scope>
    <source>
        <strain evidence="5 6">SOSP1-30</strain>
    </source>
</reference>
<evidence type="ECO:0000259" key="4">
    <source>
        <dbReference type="PROSITE" id="PS01124"/>
    </source>
</evidence>
<keyword evidence="1" id="KW-0805">Transcription regulation</keyword>
<keyword evidence="2" id="KW-0238">DNA-binding</keyword>
<dbReference type="PANTHER" id="PTHR46796:SF2">
    <property type="entry name" value="TRANSCRIPTIONAL REGULATORY PROTEIN"/>
    <property type="match status" value="1"/>
</dbReference>